<dbReference type="NCBIfam" id="TIGR01727">
    <property type="entry name" value="oligo_HPY"/>
    <property type="match status" value="1"/>
</dbReference>
<dbReference type="Proteomes" id="UP001501285">
    <property type="component" value="Unassembled WGS sequence"/>
</dbReference>
<dbReference type="SMART" id="SM00382">
    <property type="entry name" value="AAA"/>
    <property type="match status" value="1"/>
</dbReference>
<sequence length="382" mass="41771">MTANPEAPQRERTPPASAPLLRVDHVTKTFPVGSSSLWRRGDVLVHAVEDVSLEIRTGETLGLVGETGCGKSTLARCIARLYDVTSGTVTFDGRDITQLSRRELRTVRREVQVIFQDPYGSLNPRRRVGSIIGDPFVIHGIGSGREVKLRVQELMERVGLNPEHYNRFPAEFSGGQRQRIGVARALALQPRLIICDEPVSALDVSIQAQIINLLIDLQTDFGLTYLFISHDLSVVRHVSDRVAVMYLGQLVEVARTEELFGTARHPYTRALLSALPVPDPDVADSRRRTILVGDLPSPTDPPSGCRFHTRCPRAQADCSAAVPPLEPVLGDRPEHRTACFHPLAAGEELSSDPSAAFAAPPDADVPHTQVTPHPTDDGGERP</sequence>
<dbReference type="InterPro" id="IPR050319">
    <property type="entry name" value="ABC_transp_ATP-bind"/>
</dbReference>
<keyword evidence="4 7" id="KW-0067">ATP-binding</keyword>
<dbReference type="InterPro" id="IPR013563">
    <property type="entry name" value="Oligopep_ABC_C"/>
</dbReference>
<comment type="similarity">
    <text evidence="1">Belongs to the ABC transporter superfamily.</text>
</comment>
<dbReference type="Pfam" id="PF08352">
    <property type="entry name" value="oligo_HPY"/>
    <property type="match status" value="1"/>
</dbReference>
<evidence type="ECO:0000256" key="3">
    <source>
        <dbReference type="ARBA" id="ARBA00022741"/>
    </source>
</evidence>
<name>A0ABP5G7E7_9MICO</name>
<feature type="domain" description="ABC transporter" evidence="6">
    <location>
        <begin position="21"/>
        <end position="272"/>
    </location>
</feature>
<evidence type="ECO:0000313" key="8">
    <source>
        <dbReference type="Proteomes" id="UP001501285"/>
    </source>
</evidence>
<dbReference type="PROSITE" id="PS50893">
    <property type="entry name" value="ABC_TRANSPORTER_2"/>
    <property type="match status" value="1"/>
</dbReference>
<dbReference type="InterPro" id="IPR017871">
    <property type="entry name" value="ABC_transporter-like_CS"/>
</dbReference>
<protein>
    <submittedName>
        <fullName evidence="7">Dipeptide ABC transporter ATP-binding protein</fullName>
    </submittedName>
</protein>
<evidence type="ECO:0000313" key="7">
    <source>
        <dbReference type="EMBL" id="GAA2040373.1"/>
    </source>
</evidence>
<feature type="compositionally biased region" description="Low complexity" evidence="5">
    <location>
        <begin position="351"/>
        <end position="362"/>
    </location>
</feature>
<keyword evidence="8" id="KW-1185">Reference proteome</keyword>
<dbReference type="InterPro" id="IPR027417">
    <property type="entry name" value="P-loop_NTPase"/>
</dbReference>
<accession>A0ABP5G7E7</accession>
<reference evidence="8" key="1">
    <citation type="journal article" date="2019" name="Int. J. Syst. Evol. Microbiol.">
        <title>The Global Catalogue of Microorganisms (GCM) 10K type strain sequencing project: providing services to taxonomists for standard genome sequencing and annotation.</title>
        <authorList>
            <consortium name="The Broad Institute Genomics Platform"/>
            <consortium name="The Broad Institute Genome Sequencing Center for Infectious Disease"/>
            <person name="Wu L."/>
            <person name="Ma J."/>
        </authorList>
    </citation>
    <scope>NUCLEOTIDE SEQUENCE [LARGE SCALE GENOMIC DNA]</scope>
    <source>
        <strain evidence="8">JCM 14283</strain>
    </source>
</reference>
<evidence type="ECO:0000256" key="4">
    <source>
        <dbReference type="ARBA" id="ARBA00022840"/>
    </source>
</evidence>
<dbReference type="GO" id="GO:0005524">
    <property type="term" value="F:ATP binding"/>
    <property type="evidence" value="ECO:0007669"/>
    <property type="project" value="UniProtKB-KW"/>
</dbReference>
<evidence type="ECO:0000256" key="5">
    <source>
        <dbReference type="SAM" id="MobiDB-lite"/>
    </source>
</evidence>
<comment type="caution">
    <text evidence="7">The sequence shown here is derived from an EMBL/GenBank/DDBJ whole genome shotgun (WGS) entry which is preliminary data.</text>
</comment>
<proteinExistence type="inferred from homology"/>
<dbReference type="PANTHER" id="PTHR43776">
    <property type="entry name" value="TRANSPORT ATP-BINDING PROTEIN"/>
    <property type="match status" value="1"/>
</dbReference>
<keyword evidence="2" id="KW-0813">Transport</keyword>
<keyword evidence="3" id="KW-0547">Nucleotide-binding</keyword>
<dbReference type="SUPFAM" id="SSF52540">
    <property type="entry name" value="P-loop containing nucleoside triphosphate hydrolases"/>
    <property type="match status" value="1"/>
</dbReference>
<evidence type="ECO:0000259" key="6">
    <source>
        <dbReference type="PROSITE" id="PS50893"/>
    </source>
</evidence>
<dbReference type="EMBL" id="BAAANB010000021">
    <property type="protein sequence ID" value="GAA2040373.1"/>
    <property type="molecule type" value="Genomic_DNA"/>
</dbReference>
<dbReference type="InterPro" id="IPR003439">
    <property type="entry name" value="ABC_transporter-like_ATP-bd"/>
</dbReference>
<evidence type="ECO:0000256" key="1">
    <source>
        <dbReference type="ARBA" id="ARBA00005417"/>
    </source>
</evidence>
<organism evidence="7 8">
    <name type="scientific">Terrabacter terrae</name>
    <dbReference type="NCBI Taxonomy" id="318434"/>
    <lineage>
        <taxon>Bacteria</taxon>
        <taxon>Bacillati</taxon>
        <taxon>Actinomycetota</taxon>
        <taxon>Actinomycetes</taxon>
        <taxon>Micrococcales</taxon>
        <taxon>Intrasporangiaceae</taxon>
        <taxon>Terrabacter</taxon>
    </lineage>
</organism>
<dbReference type="Gene3D" id="3.40.50.300">
    <property type="entry name" value="P-loop containing nucleotide triphosphate hydrolases"/>
    <property type="match status" value="1"/>
</dbReference>
<dbReference type="CDD" id="cd03257">
    <property type="entry name" value="ABC_NikE_OppD_transporters"/>
    <property type="match status" value="1"/>
</dbReference>
<feature type="region of interest" description="Disordered" evidence="5">
    <location>
        <begin position="344"/>
        <end position="382"/>
    </location>
</feature>
<gene>
    <name evidence="7" type="ORF">GCM10009740_36600</name>
</gene>
<dbReference type="PANTHER" id="PTHR43776:SF7">
    <property type="entry name" value="D,D-DIPEPTIDE TRANSPORT ATP-BINDING PROTEIN DDPF-RELATED"/>
    <property type="match status" value="1"/>
</dbReference>
<dbReference type="PROSITE" id="PS00211">
    <property type="entry name" value="ABC_TRANSPORTER_1"/>
    <property type="match status" value="1"/>
</dbReference>
<dbReference type="Pfam" id="PF00005">
    <property type="entry name" value="ABC_tran"/>
    <property type="match status" value="1"/>
</dbReference>
<dbReference type="InterPro" id="IPR003593">
    <property type="entry name" value="AAA+_ATPase"/>
</dbReference>
<dbReference type="RefSeq" id="WP_343994009.1">
    <property type="nucleotide sequence ID" value="NZ_BAAANB010000021.1"/>
</dbReference>
<evidence type="ECO:0000256" key="2">
    <source>
        <dbReference type="ARBA" id="ARBA00022448"/>
    </source>
</evidence>